<dbReference type="AlphaFoldDB" id="A0AA96RK11"/>
<feature type="transmembrane region" description="Helical" evidence="1">
    <location>
        <begin position="92"/>
        <end position="111"/>
    </location>
</feature>
<evidence type="ECO:0000313" key="3">
    <source>
        <dbReference type="Proteomes" id="UP001305702"/>
    </source>
</evidence>
<dbReference type="Proteomes" id="UP001305702">
    <property type="component" value="Chromosome"/>
</dbReference>
<evidence type="ECO:0000256" key="1">
    <source>
        <dbReference type="SAM" id="Phobius"/>
    </source>
</evidence>
<proteinExistence type="predicted"/>
<gene>
    <name evidence="2" type="ORF">MJA45_12840</name>
</gene>
<dbReference type="EMBL" id="CP130318">
    <property type="protein sequence ID" value="WNQ13859.1"/>
    <property type="molecule type" value="Genomic_DNA"/>
</dbReference>
<keyword evidence="1" id="KW-1133">Transmembrane helix</keyword>
<accession>A0AA96RK11</accession>
<keyword evidence="3" id="KW-1185">Reference proteome</keyword>
<organism evidence="2 3">
    <name type="scientific">Paenibacillus aurantius</name>
    <dbReference type="NCBI Taxonomy" id="2918900"/>
    <lineage>
        <taxon>Bacteria</taxon>
        <taxon>Bacillati</taxon>
        <taxon>Bacillota</taxon>
        <taxon>Bacilli</taxon>
        <taxon>Bacillales</taxon>
        <taxon>Paenibacillaceae</taxon>
        <taxon>Paenibacillus</taxon>
    </lineage>
</organism>
<dbReference type="KEGG" id="paun:MJA45_12840"/>
<feature type="transmembrane region" description="Helical" evidence="1">
    <location>
        <begin position="31"/>
        <end position="49"/>
    </location>
</feature>
<reference evidence="2 3" key="1">
    <citation type="submission" date="2022-02" db="EMBL/GenBank/DDBJ databases">
        <title>Paenibacillus sp. MBLB1776 Whole Genome Shotgun Sequencing.</title>
        <authorList>
            <person name="Hwang C.Y."/>
            <person name="Cho E.-S."/>
            <person name="Seo M.-J."/>
        </authorList>
    </citation>
    <scope>NUCLEOTIDE SEQUENCE [LARGE SCALE GENOMIC DNA]</scope>
    <source>
        <strain evidence="2 3">MBLB1776</strain>
    </source>
</reference>
<dbReference type="RefSeq" id="WP_315607640.1">
    <property type="nucleotide sequence ID" value="NZ_CP130318.1"/>
</dbReference>
<evidence type="ECO:0000313" key="2">
    <source>
        <dbReference type="EMBL" id="WNQ13859.1"/>
    </source>
</evidence>
<dbReference type="InterPro" id="IPR048147">
    <property type="entry name" value="CBO0543-like"/>
</dbReference>
<keyword evidence="1" id="KW-0812">Transmembrane</keyword>
<dbReference type="NCBIfam" id="NF041644">
    <property type="entry name" value="CBO0543_fam"/>
    <property type="match status" value="1"/>
</dbReference>
<protein>
    <submittedName>
        <fullName evidence="2">CBO0543 family protein</fullName>
    </submittedName>
</protein>
<feature type="transmembrane region" description="Helical" evidence="1">
    <location>
        <begin position="147"/>
        <end position="166"/>
    </location>
</feature>
<feature type="transmembrane region" description="Helical" evidence="1">
    <location>
        <begin position="61"/>
        <end position="80"/>
    </location>
</feature>
<sequence length="174" mass="20738">MHVAIALFTIYSVWRWGDWRNWKVYHPTMLYISVGGLLYEYLTHGFVLWKFHPDFLYNHPITVIVYAVLTMPLTVLLFLSRYPEGGSIQEKAVYYLFWVGCYSFFEWVLYLAGRISYDHGWNLGHSILFDIMMFPMLRFHFVKPLGAYSVSVLIIIYLMVHFDVPFESPMKLWP</sequence>
<name>A0AA96RK11_9BACL</name>
<keyword evidence="1" id="KW-0472">Membrane</keyword>